<dbReference type="RefSeq" id="WP_125051976.1">
    <property type="nucleotide sequence ID" value="NZ_BHZD01000001.1"/>
</dbReference>
<dbReference type="PROSITE" id="PS00086">
    <property type="entry name" value="CYTOCHROME_P450"/>
    <property type="match status" value="1"/>
</dbReference>
<dbReference type="GO" id="GO:0020037">
    <property type="term" value="F:heme binding"/>
    <property type="evidence" value="ECO:0007669"/>
    <property type="project" value="InterPro"/>
</dbReference>
<evidence type="ECO:0000313" key="4">
    <source>
        <dbReference type="Proteomes" id="UP000286746"/>
    </source>
</evidence>
<protein>
    <submittedName>
        <fullName evidence="3">Cytochrome P450 hydroxylase</fullName>
    </submittedName>
</protein>
<dbReference type="Gene3D" id="1.10.630.10">
    <property type="entry name" value="Cytochrome P450"/>
    <property type="match status" value="1"/>
</dbReference>
<dbReference type="Pfam" id="PF00067">
    <property type="entry name" value="p450"/>
    <property type="match status" value="1"/>
</dbReference>
<evidence type="ECO:0000313" key="3">
    <source>
        <dbReference type="EMBL" id="GCD41210.1"/>
    </source>
</evidence>
<keyword evidence="2" id="KW-0503">Monooxygenase</keyword>
<keyword evidence="2" id="KW-0349">Heme</keyword>
<dbReference type="EMBL" id="BHZD01000001">
    <property type="protein sequence ID" value="GCD41210.1"/>
    <property type="molecule type" value="Genomic_DNA"/>
</dbReference>
<keyword evidence="4" id="KW-1185">Reference proteome</keyword>
<dbReference type="InterPro" id="IPR002397">
    <property type="entry name" value="Cyt_P450_B"/>
</dbReference>
<gene>
    <name evidence="3" type="ORF">GKJPGBOP_00863</name>
</gene>
<sequence>MIAGPGTALLMDARVRHSPEAERIDTRGEPPVWRAELPDGSAVWVASGYDAARRAMTDTGFAKPAVRGGERWTRYLDFTAPQVTDSIVRSMGNTDGDLHRSLRDLGASALTPERVRAAVDRADGVAEELLDAVAERGRADLVGEFAHPFGVRAITELLGCPEDFVRRALELRRWGPAPLFDPPGSPDRERYAAEREAMSELLHDLVAFRRRSPGSDAVSGMIAHADAAGLDEGQLTSTLFLLLVATYEPVADFLTSSLYTLWHHPDLLAEPARITEGLDELLRYTSPLAATMPRFAVRPTELYGAELEPGDAVVVHLALANRDPRRFTAPNRLDLTRDQGQDLVFSHGPHFCLGSGLAVGLCRTALGAVLRRLPGLAAARPLDTLPWQRGSTGDITHLHITAGLTELPVTCRPRPAVVS</sequence>
<dbReference type="InterPro" id="IPR001128">
    <property type="entry name" value="Cyt_P450"/>
</dbReference>
<dbReference type="SUPFAM" id="SSF48264">
    <property type="entry name" value="Cytochrome P450"/>
    <property type="match status" value="1"/>
</dbReference>
<dbReference type="PANTHER" id="PTHR46696">
    <property type="entry name" value="P450, PUTATIVE (EUROFUNG)-RELATED"/>
    <property type="match status" value="1"/>
</dbReference>
<name>A0A401VVV8_STREY</name>
<organism evidence="3 4">
    <name type="scientific">Streptomyces paromomycinus</name>
    <name type="common">Streptomyces rimosus subsp. paromomycinus</name>
    <dbReference type="NCBI Taxonomy" id="92743"/>
    <lineage>
        <taxon>Bacteria</taxon>
        <taxon>Bacillati</taxon>
        <taxon>Actinomycetota</taxon>
        <taxon>Actinomycetes</taxon>
        <taxon>Kitasatosporales</taxon>
        <taxon>Streptomycetaceae</taxon>
        <taxon>Streptomyces</taxon>
    </lineage>
</organism>
<proteinExistence type="inferred from homology"/>
<evidence type="ECO:0000256" key="2">
    <source>
        <dbReference type="RuleBase" id="RU000461"/>
    </source>
</evidence>
<comment type="caution">
    <text evidence="3">The sequence shown here is derived from an EMBL/GenBank/DDBJ whole genome shotgun (WGS) entry which is preliminary data.</text>
</comment>
<dbReference type="InterPro" id="IPR036396">
    <property type="entry name" value="Cyt_P450_sf"/>
</dbReference>
<dbReference type="InterPro" id="IPR017972">
    <property type="entry name" value="Cyt_P450_CS"/>
</dbReference>
<dbReference type="GO" id="GO:0004497">
    <property type="term" value="F:monooxygenase activity"/>
    <property type="evidence" value="ECO:0007669"/>
    <property type="project" value="UniProtKB-KW"/>
</dbReference>
<dbReference type="Proteomes" id="UP000286746">
    <property type="component" value="Unassembled WGS sequence"/>
</dbReference>
<keyword evidence="2" id="KW-0479">Metal-binding</keyword>
<accession>A0A401VVV8</accession>
<keyword evidence="2" id="KW-0560">Oxidoreductase</keyword>
<dbReference type="GO" id="GO:0005506">
    <property type="term" value="F:iron ion binding"/>
    <property type="evidence" value="ECO:0007669"/>
    <property type="project" value="InterPro"/>
</dbReference>
<dbReference type="PRINTS" id="PR00359">
    <property type="entry name" value="BP450"/>
</dbReference>
<dbReference type="PANTHER" id="PTHR46696:SF1">
    <property type="entry name" value="CYTOCHROME P450 YJIB-RELATED"/>
    <property type="match status" value="1"/>
</dbReference>
<keyword evidence="2" id="KW-0408">Iron</keyword>
<dbReference type="GO" id="GO:0016705">
    <property type="term" value="F:oxidoreductase activity, acting on paired donors, with incorporation or reduction of molecular oxygen"/>
    <property type="evidence" value="ECO:0007669"/>
    <property type="project" value="InterPro"/>
</dbReference>
<dbReference type="AlphaFoldDB" id="A0A401VVV8"/>
<reference evidence="3 4" key="1">
    <citation type="submission" date="2018-11" db="EMBL/GenBank/DDBJ databases">
        <title>Whole genome sequence of Streptomyces paromomycinus NBRC 15454(T).</title>
        <authorList>
            <person name="Komaki H."/>
            <person name="Tamura T."/>
        </authorList>
    </citation>
    <scope>NUCLEOTIDE SEQUENCE [LARGE SCALE GENOMIC DNA]</scope>
    <source>
        <strain evidence="3 4">NBRC 15454</strain>
    </source>
</reference>
<evidence type="ECO:0000256" key="1">
    <source>
        <dbReference type="ARBA" id="ARBA00010617"/>
    </source>
</evidence>
<comment type="similarity">
    <text evidence="1 2">Belongs to the cytochrome P450 family.</text>
</comment>